<gene>
    <name evidence="2" type="ORF">QUW28_08595</name>
</gene>
<feature type="transmembrane region" description="Helical" evidence="1">
    <location>
        <begin position="375"/>
        <end position="396"/>
    </location>
</feature>
<accession>A0ABT7VAM3</accession>
<organism evidence="2 3">
    <name type="scientific">Enorma phocaeensis</name>
    <dbReference type="NCBI Taxonomy" id="1871019"/>
    <lineage>
        <taxon>Bacteria</taxon>
        <taxon>Bacillati</taxon>
        <taxon>Actinomycetota</taxon>
        <taxon>Coriobacteriia</taxon>
        <taxon>Coriobacteriales</taxon>
        <taxon>Coriobacteriaceae</taxon>
        <taxon>Enorma</taxon>
    </lineage>
</organism>
<feature type="transmembrane region" description="Helical" evidence="1">
    <location>
        <begin position="274"/>
        <end position="296"/>
    </location>
</feature>
<sequence length="520" mass="54154">MRYVLRMVFSHPAVLTCLLVAATLAAWPAMGVRPSLQDEALSVEEQLPYGMYRSLEEARDSLAGNLRLMRGFAERGELALSQMRLMAAEEKRLEALDEALSASDVKGFLEAAAQYYELQPSGAAGAQALQFHALSKLEDPAFYTLPQTMPAAIYLASRQFILSPLVFAAGGLMGHEGLLSRGYDGSLDFLVWAIPIVAAALVGAGFGWRAFHVRGVCGLRRMGRSVVSGAVSGASAALAVTVPACLLACAHNGIGDLAYPVIVQAADATYGVTTVGMVLIERAALLCGMSLVAACLGAASCRVAGGTAPAACVCSAGLVLAAQPWYFTIFSPLRDVAHLLPATYADPGRVTGSADAFATAATPPQLSGAGVASGILTFAAAAAGIIAMTLAVRGLAEGAERWRLALCQGRSYRIGLIAPTWSRLAEPGSPSPASMLPGDPLAHGPPARILVATSPIGFLSARWRKLHASMCAMTHVPEASSLASRLRLLVSLNAIGIPPPAGVCRWNGWRCCDTLPARGS</sequence>
<reference evidence="2 3" key="2">
    <citation type="submission" date="2023-06" db="EMBL/GenBank/DDBJ databases">
        <authorList>
            <person name="Zeman M."/>
            <person name="Kubasova T."/>
            <person name="Jahodarova E."/>
            <person name="Nykrynova M."/>
            <person name="Rychlik I."/>
        </authorList>
    </citation>
    <scope>NUCLEOTIDE SEQUENCE [LARGE SCALE GENOMIC DNA]</scope>
    <source>
        <strain evidence="2 3">154_Feed</strain>
    </source>
</reference>
<comment type="caution">
    <text evidence="2">The sequence shown here is derived from an EMBL/GenBank/DDBJ whole genome shotgun (WGS) entry which is preliminary data.</text>
</comment>
<feature type="transmembrane region" description="Helical" evidence="1">
    <location>
        <begin position="189"/>
        <end position="208"/>
    </location>
</feature>
<keyword evidence="1" id="KW-0472">Membrane</keyword>
<keyword evidence="1" id="KW-0812">Transmembrane</keyword>
<dbReference type="EMBL" id="JAUDDZ010000013">
    <property type="protein sequence ID" value="MDM8275545.1"/>
    <property type="molecule type" value="Genomic_DNA"/>
</dbReference>
<protein>
    <recommendedName>
        <fullName evidence="4">ABC transporter permease</fullName>
    </recommendedName>
</protein>
<evidence type="ECO:0008006" key="4">
    <source>
        <dbReference type="Google" id="ProtNLM"/>
    </source>
</evidence>
<keyword evidence="3" id="KW-1185">Reference proteome</keyword>
<evidence type="ECO:0000313" key="3">
    <source>
        <dbReference type="Proteomes" id="UP001529421"/>
    </source>
</evidence>
<feature type="transmembrane region" description="Helical" evidence="1">
    <location>
        <begin position="308"/>
        <end position="327"/>
    </location>
</feature>
<evidence type="ECO:0000313" key="2">
    <source>
        <dbReference type="EMBL" id="MDM8275545.1"/>
    </source>
</evidence>
<keyword evidence="1" id="KW-1133">Transmembrane helix</keyword>
<evidence type="ECO:0000256" key="1">
    <source>
        <dbReference type="SAM" id="Phobius"/>
    </source>
</evidence>
<proteinExistence type="predicted"/>
<reference evidence="3" key="1">
    <citation type="submission" date="2023-06" db="EMBL/GenBank/DDBJ databases">
        <title>Identification and characterization of horizontal gene transfer across gut microbiota members of farm animals based on homology search.</title>
        <authorList>
            <person name="Zeman M."/>
            <person name="Kubasova T."/>
            <person name="Jahodarova E."/>
            <person name="Nykrynova M."/>
            <person name="Rychlik I."/>
        </authorList>
    </citation>
    <scope>NUCLEOTIDE SEQUENCE [LARGE SCALE GENOMIC DNA]</scope>
    <source>
        <strain evidence="3">154_Feed</strain>
    </source>
</reference>
<name>A0ABT7VAM3_9ACTN</name>
<dbReference type="Proteomes" id="UP001529421">
    <property type="component" value="Unassembled WGS sequence"/>
</dbReference>
<feature type="transmembrane region" description="Helical" evidence="1">
    <location>
        <begin position="229"/>
        <end position="254"/>
    </location>
</feature>